<evidence type="ECO:0000313" key="2">
    <source>
        <dbReference type="EMBL" id="SBP48832.1"/>
    </source>
</evidence>
<proteinExistence type="predicted"/>
<feature type="non-terminal residue" evidence="2">
    <location>
        <position position="1"/>
    </location>
</feature>
<name>A0A1A8A115_NOTFU</name>
<accession>A0A1A8A115</accession>
<organism evidence="2">
    <name type="scientific">Nothobranchius furzeri</name>
    <name type="common">Turquoise killifish</name>
    <dbReference type="NCBI Taxonomy" id="105023"/>
    <lineage>
        <taxon>Eukaryota</taxon>
        <taxon>Metazoa</taxon>
        <taxon>Chordata</taxon>
        <taxon>Craniata</taxon>
        <taxon>Vertebrata</taxon>
        <taxon>Euteleostomi</taxon>
        <taxon>Actinopterygii</taxon>
        <taxon>Neopterygii</taxon>
        <taxon>Teleostei</taxon>
        <taxon>Neoteleostei</taxon>
        <taxon>Acanthomorphata</taxon>
        <taxon>Ovalentaria</taxon>
        <taxon>Atherinomorphae</taxon>
        <taxon>Cyprinodontiformes</taxon>
        <taxon>Nothobranchiidae</taxon>
        <taxon>Nothobranchius</taxon>
    </lineage>
</organism>
<evidence type="ECO:0000256" key="1">
    <source>
        <dbReference type="SAM" id="MobiDB-lite"/>
    </source>
</evidence>
<protein>
    <submittedName>
        <fullName evidence="2">Uncharacterized protein</fullName>
    </submittedName>
</protein>
<reference evidence="2" key="1">
    <citation type="submission" date="2016-05" db="EMBL/GenBank/DDBJ databases">
        <authorList>
            <person name="Lavstsen T."/>
            <person name="Jespersen J.S."/>
        </authorList>
    </citation>
    <scope>NUCLEOTIDE SEQUENCE</scope>
    <source>
        <tissue evidence="2">Brain</tissue>
    </source>
</reference>
<dbReference type="EMBL" id="HADY01010347">
    <property type="protein sequence ID" value="SBP48832.1"/>
    <property type="molecule type" value="Transcribed_RNA"/>
</dbReference>
<feature type="region of interest" description="Disordered" evidence="1">
    <location>
        <begin position="1"/>
        <end position="21"/>
    </location>
</feature>
<dbReference type="AlphaFoldDB" id="A0A1A8A115"/>
<feature type="non-terminal residue" evidence="2">
    <location>
        <position position="147"/>
    </location>
</feature>
<reference evidence="2" key="2">
    <citation type="submission" date="2016-06" db="EMBL/GenBank/DDBJ databases">
        <title>The genome of a short-lived fish provides insights into sex chromosome evolution and the genetic control of aging.</title>
        <authorList>
            <person name="Reichwald K."/>
            <person name="Felder M."/>
            <person name="Petzold A."/>
            <person name="Koch P."/>
            <person name="Groth M."/>
            <person name="Platzer M."/>
        </authorList>
    </citation>
    <scope>NUCLEOTIDE SEQUENCE</scope>
    <source>
        <tissue evidence="2">Brain</tissue>
    </source>
</reference>
<sequence>IFSSEVSGFKERRDNSPVPDDYAVLGASRSFDCTPLQERNSRNHPASHAAHPDRLLSNAHLPCSDTLDSCAQLPAIISAPHNHLAQPDLTRLPLQLPKRSGNRKPPLTPFIGIFLQPFIFVSATERYWTLPNPLTFTCTSTKQNKYF</sequence>
<gene>
    <name evidence="2" type="primary">Nfu_g_1_018252</name>
</gene>